<dbReference type="Pfam" id="PF05368">
    <property type="entry name" value="NmrA"/>
    <property type="match status" value="1"/>
</dbReference>
<reference evidence="4 5" key="1">
    <citation type="journal article" date="2016" name="Nat. Commun.">
        <title>Ectomycorrhizal ecology is imprinted in the genome of the dominant symbiotic fungus Cenococcum geophilum.</title>
        <authorList>
            <consortium name="DOE Joint Genome Institute"/>
            <person name="Peter M."/>
            <person name="Kohler A."/>
            <person name="Ohm R.A."/>
            <person name="Kuo A."/>
            <person name="Krutzmann J."/>
            <person name="Morin E."/>
            <person name="Arend M."/>
            <person name="Barry K.W."/>
            <person name="Binder M."/>
            <person name="Choi C."/>
            <person name="Clum A."/>
            <person name="Copeland A."/>
            <person name="Grisel N."/>
            <person name="Haridas S."/>
            <person name="Kipfer T."/>
            <person name="LaButti K."/>
            <person name="Lindquist E."/>
            <person name="Lipzen A."/>
            <person name="Maire R."/>
            <person name="Meier B."/>
            <person name="Mihaltcheva S."/>
            <person name="Molinier V."/>
            <person name="Murat C."/>
            <person name="Poggeler S."/>
            <person name="Quandt C.A."/>
            <person name="Sperisen C."/>
            <person name="Tritt A."/>
            <person name="Tisserant E."/>
            <person name="Crous P.W."/>
            <person name="Henrissat B."/>
            <person name="Nehls U."/>
            <person name="Egli S."/>
            <person name="Spatafora J.W."/>
            <person name="Grigoriev I.V."/>
            <person name="Martin F.M."/>
        </authorList>
    </citation>
    <scope>NUCLEOTIDE SEQUENCE [LARGE SCALE GENOMIC DNA]</scope>
    <source>
        <strain evidence="4 5">CBS 459.81</strain>
    </source>
</reference>
<gene>
    <name evidence="4" type="ORF">K432DRAFT_294127</name>
</gene>
<proteinExistence type="inferred from homology"/>
<dbReference type="PANTHER" id="PTHR42748">
    <property type="entry name" value="NITROGEN METABOLITE REPRESSION PROTEIN NMRA FAMILY MEMBER"/>
    <property type="match status" value="1"/>
</dbReference>
<dbReference type="Proteomes" id="UP000250266">
    <property type="component" value="Unassembled WGS sequence"/>
</dbReference>
<sequence length="305" mass="33581">MSRVLLITGATGKQGGAVVNSLLDSNFTILGVTRNASSPSALKLAAKHPKIKLVQGDLNDPTTLFKNAREVIDQSIWGVFSVQVPMGGGQTPQTEERQGKDLIDASIANDVKYFVYTSVDRGGEKSSSNPTSIPHFASKHNVEKHLEEKTAKGEMQWTILRPTAFLDNLTPDMMGKIFATTWKASLGDKPLQCIATSDIGWFSAQAFMKPELYNRKSISLAGCDLTFAQANEIFKEKVGKDLPTTFGFVSSALLWAVKEVGVMFKWFKEEGYGADIADLKKMHPGLLDLGEWLEKESKFETKRVE</sequence>
<dbReference type="OrthoDB" id="9997102at2759"/>
<dbReference type="SUPFAM" id="SSF51735">
    <property type="entry name" value="NAD(P)-binding Rossmann-fold domains"/>
    <property type="match status" value="1"/>
</dbReference>
<evidence type="ECO:0000259" key="3">
    <source>
        <dbReference type="Pfam" id="PF05368"/>
    </source>
</evidence>
<organism evidence="4 5">
    <name type="scientific">Lepidopterella palustris CBS 459.81</name>
    <dbReference type="NCBI Taxonomy" id="1314670"/>
    <lineage>
        <taxon>Eukaryota</taxon>
        <taxon>Fungi</taxon>
        <taxon>Dikarya</taxon>
        <taxon>Ascomycota</taxon>
        <taxon>Pezizomycotina</taxon>
        <taxon>Dothideomycetes</taxon>
        <taxon>Pleosporomycetidae</taxon>
        <taxon>Mytilinidiales</taxon>
        <taxon>Argynnaceae</taxon>
        <taxon>Lepidopterella</taxon>
    </lineage>
</organism>
<evidence type="ECO:0000313" key="4">
    <source>
        <dbReference type="EMBL" id="OCK82065.1"/>
    </source>
</evidence>
<keyword evidence="5" id="KW-1185">Reference proteome</keyword>
<dbReference type="PANTHER" id="PTHR42748:SF7">
    <property type="entry name" value="NMRA LIKE REDOX SENSOR 1-RELATED"/>
    <property type="match status" value="1"/>
</dbReference>
<accession>A0A8E2EE39</accession>
<protein>
    <submittedName>
        <fullName evidence="4">NmrA-like family protein</fullName>
    </submittedName>
</protein>
<evidence type="ECO:0000256" key="2">
    <source>
        <dbReference type="ARBA" id="ARBA00022857"/>
    </source>
</evidence>
<dbReference type="InterPro" id="IPR036291">
    <property type="entry name" value="NAD(P)-bd_dom_sf"/>
</dbReference>
<feature type="domain" description="NmrA-like" evidence="3">
    <location>
        <begin position="3"/>
        <end position="275"/>
    </location>
</feature>
<dbReference type="AlphaFoldDB" id="A0A8E2EE39"/>
<evidence type="ECO:0000256" key="1">
    <source>
        <dbReference type="ARBA" id="ARBA00006328"/>
    </source>
</evidence>
<comment type="similarity">
    <text evidence="1">Belongs to the NmrA-type oxidoreductase family.</text>
</comment>
<evidence type="ECO:0000313" key="5">
    <source>
        <dbReference type="Proteomes" id="UP000250266"/>
    </source>
</evidence>
<keyword evidence="2" id="KW-0521">NADP</keyword>
<dbReference type="EMBL" id="KV744900">
    <property type="protein sequence ID" value="OCK82065.1"/>
    <property type="molecule type" value="Genomic_DNA"/>
</dbReference>
<dbReference type="Gene3D" id="3.90.25.10">
    <property type="entry name" value="UDP-galactose 4-epimerase, domain 1"/>
    <property type="match status" value="1"/>
</dbReference>
<dbReference type="GO" id="GO:0005634">
    <property type="term" value="C:nucleus"/>
    <property type="evidence" value="ECO:0007669"/>
    <property type="project" value="TreeGrafter"/>
</dbReference>
<name>A0A8E2EE39_9PEZI</name>
<dbReference type="InterPro" id="IPR051164">
    <property type="entry name" value="NmrA-like_oxidored"/>
</dbReference>
<dbReference type="Gene3D" id="3.40.50.720">
    <property type="entry name" value="NAD(P)-binding Rossmann-like Domain"/>
    <property type="match status" value="1"/>
</dbReference>
<dbReference type="InterPro" id="IPR008030">
    <property type="entry name" value="NmrA-like"/>
</dbReference>